<keyword evidence="1" id="KW-0472">Membrane</keyword>
<proteinExistence type="predicted"/>
<feature type="domain" description="DUF7575" evidence="2">
    <location>
        <begin position="111"/>
        <end position="136"/>
    </location>
</feature>
<dbReference type="Proteomes" id="UP000183769">
    <property type="component" value="Unassembled WGS sequence"/>
</dbReference>
<gene>
    <name evidence="3" type="ORF">SAMN05216277_10123</name>
</gene>
<name>A0A1I5LZR9_9EURY</name>
<dbReference type="Pfam" id="PF24460">
    <property type="entry name" value="DUF7575"/>
    <property type="match status" value="1"/>
</dbReference>
<protein>
    <recommendedName>
        <fullName evidence="2">DUF7575 domain-containing protein</fullName>
    </recommendedName>
</protein>
<dbReference type="AlphaFoldDB" id="A0A1I5LZR9"/>
<organism evidence="3 4">
    <name type="scientific">Halolamina pelagica</name>
    <dbReference type="NCBI Taxonomy" id="699431"/>
    <lineage>
        <taxon>Archaea</taxon>
        <taxon>Methanobacteriati</taxon>
        <taxon>Methanobacteriota</taxon>
        <taxon>Stenosarchaea group</taxon>
        <taxon>Halobacteria</taxon>
        <taxon>Halobacteriales</taxon>
        <taxon>Haloferacaceae</taxon>
    </lineage>
</organism>
<dbReference type="EMBL" id="FOXI01000001">
    <property type="protein sequence ID" value="SFP02775.1"/>
    <property type="molecule type" value="Genomic_DNA"/>
</dbReference>
<sequence length="144" mass="15399">MSLVPERLRPYLAGVLGTLATGFGHFYLRRWLRGLGWIALAFAATVAFVPEGTLQTISAGEAVADRADLYPAMVVQLIGALDAFLLAYRENTGTGVDPDIDVPIVSEGEANTVTCPNCGKEVDADLEFCHWCTTEFATADSDSA</sequence>
<keyword evidence="1" id="KW-0812">Transmembrane</keyword>
<evidence type="ECO:0000256" key="1">
    <source>
        <dbReference type="SAM" id="Phobius"/>
    </source>
</evidence>
<dbReference type="InterPro" id="IPR055997">
    <property type="entry name" value="DUF7575"/>
</dbReference>
<evidence type="ECO:0000313" key="4">
    <source>
        <dbReference type="Proteomes" id="UP000183769"/>
    </source>
</evidence>
<feature type="transmembrane region" description="Helical" evidence="1">
    <location>
        <begin position="69"/>
        <end position="88"/>
    </location>
</feature>
<dbReference type="RefSeq" id="WP_074874380.1">
    <property type="nucleotide sequence ID" value="NZ_FOXI01000001.1"/>
</dbReference>
<reference evidence="4" key="1">
    <citation type="submission" date="2016-10" db="EMBL/GenBank/DDBJ databases">
        <authorList>
            <person name="Varghese N."/>
            <person name="Submissions S."/>
        </authorList>
    </citation>
    <scope>NUCLEOTIDE SEQUENCE [LARGE SCALE GENOMIC DNA]</scope>
    <source>
        <strain evidence="4">CGMCC 1.10329</strain>
    </source>
</reference>
<accession>A0A1I5LZR9</accession>
<feature type="transmembrane region" description="Helical" evidence="1">
    <location>
        <begin position="35"/>
        <end position="57"/>
    </location>
</feature>
<feature type="transmembrane region" description="Helical" evidence="1">
    <location>
        <begin position="12"/>
        <end position="28"/>
    </location>
</feature>
<evidence type="ECO:0000259" key="2">
    <source>
        <dbReference type="Pfam" id="PF24460"/>
    </source>
</evidence>
<evidence type="ECO:0000313" key="3">
    <source>
        <dbReference type="EMBL" id="SFP02775.1"/>
    </source>
</evidence>
<keyword evidence="4" id="KW-1185">Reference proteome</keyword>
<keyword evidence="1" id="KW-1133">Transmembrane helix</keyword>
<dbReference type="OrthoDB" id="204947at2157"/>